<keyword evidence="2" id="KW-0012">Acyltransferase</keyword>
<feature type="domain" description="N-acetyltransferase" evidence="1">
    <location>
        <begin position="132"/>
        <end position="280"/>
    </location>
</feature>
<dbReference type="GeneID" id="93073549"/>
<dbReference type="Proteomes" id="UP000030905">
    <property type="component" value="Chromosome"/>
</dbReference>
<dbReference type="AlphaFoldDB" id="A0A0H3J8P9"/>
<dbReference type="GO" id="GO:0008080">
    <property type="term" value="F:N-acetyltransferase activity"/>
    <property type="evidence" value="ECO:0007669"/>
    <property type="project" value="InterPro"/>
</dbReference>
<dbReference type="SUPFAM" id="SSF55729">
    <property type="entry name" value="Acyl-CoA N-acyltransferases (Nat)"/>
    <property type="match status" value="1"/>
</dbReference>
<dbReference type="CDD" id="cd04301">
    <property type="entry name" value="NAT_SF"/>
    <property type="match status" value="1"/>
</dbReference>
<dbReference type="Pfam" id="PF00583">
    <property type="entry name" value="Acetyltransf_1"/>
    <property type="match status" value="1"/>
</dbReference>
<proteinExistence type="predicted"/>
<evidence type="ECO:0000313" key="3">
    <source>
        <dbReference type="EMBL" id="KRU12555.1"/>
    </source>
</evidence>
<dbReference type="InterPro" id="IPR016181">
    <property type="entry name" value="Acyl_CoA_acyltransferase"/>
</dbReference>
<dbReference type="KEGG" id="cpae:CPAST_c13710"/>
<keyword evidence="5" id="KW-1185">Reference proteome</keyword>
<dbReference type="EMBL" id="CP009268">
    <property type="protein sequence ID" value="AJA51438.1"/>
    <property type="molecule type" value="Genomic_DNA"/>
</dbReference>
<protein>
    <submittedName>
        <fullName evidence="2">Beta-lysine N6-acetyltransferase</fullName>
        <ecNumber evidence="2">2.3.1.-</ecNumber>
    </submittedName>
    <submittedName>
        <fullName evidence="3">Putative beta-lysine N-acetyltransferase</fullName>
    </submittedName>
</protein>
<evidence type="ECO:0000313" key="2">
    <source>
        <dbReference type="EMBL" id="AJA51438.1"/>
    </source>
</evidence>
<dbReference type="eggNOG" id="COG0456">
    <property type="taxonomic scope" value="Bacteria"/>
</dbReference>
<sequence length="282" mass="32901">MLLEVPKIKKIQFDGGSAKIKLDEFNQKIKIVNFEGDVKRLLKELMILSDENKVGKIFYVAPKERIKEFKDEGFIMEAKVYNFLKGKPGYFLSKFVTDKRKMSIVIPEEEEVLIISREYSDENYKYDKYNKYLIRNAGKEDAEQLAKLYDSVFETYPSPMNNSDYIKFVMDNDVFFKVAIYENRIVSAASADMDPINLNVEMTDCATDKLHRGKGLVGRLIFELEKELKHKEYKVLYSMARSISTGMNIVFSKHDYEYSGRLVNHCHICGSFEDMNIWVKVL</sequence>
<dbReference type="InterPro" id="IPR022525">
    <property type="entry name" value="GNAT_AblB"/>
</dbReference>
<dbReference type="EMBL" id="JPGY02000001">
    <property type="protein sequence ID" value="KRU12555.1"/>
    <property type="molecule type" value="Genomic_DNA"/>
</dbReference>
<dbReference type="PATRIC" id="fig|1262449.3.peg.2770"/>
<dbReference type="NCBIfam" id="TIGR03827">
    <property type="entry name" value="GNAT_ablB"/>
    <property type="match status" value="1"/>
</dbReference>
<reference evidence="3" key="2">
    <citation type="submission" date="2015-10" db="EMBL/GenBank/DDBJ databases">
        <title>Improved Draft Genome Sequence of Clostridium pasteurianum Strain ATCC 6013 (DSM 525) Using a Hybrid Next-Generation Sequencing Approach.</title>
        <authorList>
            <person name="Pyne M.E."/>
            <person name="Utturkar S.M."/>
            <person name="Brown S.D."/>
            <person name="Moo-Young M."/>
            <person name="Chung D.A."/>
            <person name="Chou P.C."/>
        </authorList>
    </citation>
    <scope>NUCLEOTIDE SEQUENCE</scope>
    <source>
        <strain evidence="3">ATCC 6013</strain>
    </source>
</reference>
<dbReference type="InterPro" id="IPR000182">
    <property type="entry name" value="GNAT_dom"/>
</dbReference>
<reference evidence="3 4" key="3">
    <citation type="journal article" name="Genome Announc.">
        <title>Improved Draft Genome Sequence of Clostridium pasteurianum Strain ATCC 6013 (DSM 525) Using a Hybrid Next-Generation Sequencing Approach.</title>
        <authorList>
            <person name="Pyne M.E."/>
            <person name="Utturkar S."/>
            <person name="Brown S.D."/>
            <person name="Moo-Young M."/>
            <person name="Chung D.A."/>
            <person name="Chou C.P."/>
        </authorList>
    </citation>
    <scope>NUCLEOTIDE SEQUENCE [LARGE SCALE GENOMIC DNA]</scope>
    <source>
        <strain evidence="3 4">ATCC 6013</strain>
    </source>
</reference>
<reference evidence="2 5" key="1">
    <citation type="journal article" date="2015" name="Genome Announc.">
        <title>Complete Genome Sequence of the Nitrogen-Fixing and Solvent-Producing Clostridium pasteurianum DSM 525.</title>
        <authorList>
            <person name="Poehlein A."/>
            <person name="Grosse-Honebrink A."/>
            <person name="Zhang Y."/>
            <person name="Minton N.P."/>
            <person name="Daniel R."/>
        </authorList>
    </citation>
    <scope>NUCLEOTIDE SEQUENCE [LARGE SCALE GENOMIC DNA]</scope>
    <source>
        <strain evidence="2">DSM 525</strain>
        <strain evidence="5">DSM 525 / ATCC 6013</strain>
    </source>
</reference>
<evidence type="ECO:0000313" key="5">
    <source>
        <dbReference type="Proteomes" id="UP000030905"/>
    </source>
</evidence>
<organism evidence="2 5">
    <name type="scientific">Clostridium pasteurianum DSM 525 = ATCC 6013</name>
    <dbReference type="NCBI Taxonomy" id="1262449"/>
    <lineage>
        <taxon>Bacteria</taxon>
        <taxon>Bacillati</taxon>
        <taxon>Bacillota</taxon>
        <taxon>Clostridia</taxon>
        <taxon>Eubacteriales</taxon>
        <taxon>Clostridiaceae</taxon>
        <taxon>Clostridium</taxon>
    </lineage>
</organism>
<dbReference type="EC" id="2.3.1.-" evidence="2"/>
<evidence type="ECO:0000313" key="4">
    <source>
        <dbReference type="Proteomes" id="UP000028042"/>
    </source>
</evidence>
<dbReference type="Gene3D" id="3.40.630.30">
    <property type="match status" value="1"/>
</dbReference>
<accession>A0A0H3J8P9</accession>
<dbReference type="RefSeq" id="WP_003446295.1">
    <property type="nucleotide sequence ID" value="NZ_ANZB01000009.1"/>
</dbReference>
<dbReference type="Proteomes" id="UP000028042">
    <property type="component" value="Unassembled WGS sequence"/>
</dbReference>
<name>A0A0H3J8P9_CLOPA</name>
<keyword evidence="2" id="KW-0808">Transferase</keyword>
<gene>
    <name evidence="2" type="primary">ablB</name>
    <name evidence="2" type="ORF">CLPA_c13710</name>
    <name evidence="3" type="ORF">CP6013_01803</name>
</gene>
<dbReference type="PROSITE" id="PS51186">
    <property type="entry name" value="GNAT"/>
    <property type="match status" value="1"/>
</dbReference>
<evidence type="ECO:0000259" key="1">
    <source>
        <dbReference type="PROSITE" id="PS51186"/>
    </source>
</evidence>
<dbReference type="KEGG" id="cpat:CLPA_c13710"/>